<keyword evidence="1" id="KW-0472">Membrane</keyword>
<dbReference type="Proteomes" id="UP001597158">
    <property type="component" value="Unassembled WGS sequence"/>
</dbReference>
<keyword evidence="3" id="KW-1185">Reference proteome</keyword>
<dbReference type="EMBL" id="JBHTMC010000024">
    <property type="protein sequence ID" value="MFD1264517.1"/>
    <property type="molecule type" value="Genomic_DNA"/>
</dbReference>
<feature type="transmembrane region" description="Helical" evidence="1">
    <location>
        <begin position="33"/>
        <end position="52"/>
    </location>
</feature>
<organism evidence="2 3">
    <name type="scientific">Thauera mechernichensis</name>
    <dbReference type="NCBI Taxonomy" id="82788"/>
    <lineage>
        <taxon>Bacteria</taxon>
        <taxon>Pseudomonadati</taxon>
        <taxon>Pseudomonadota</taxon>
        <taxon>Betaproteobacteria</taxon>
        <taxon>Rhodocyclales</taxon>
        <taxon>Zoogloeaceae</taxon>
        <taxon>Thauera</taxon>
    </lineage>
</organism>
<sequence length="126" mass="13363">MTLSNRVVLALAFFGSFFVVGAFYWPIPYAQISLPNAVWGLPLVVVAALAALPRVLSSTRFWPSALIVGASVPAAVLARVIYDTSSNPSSHNLWPFEMILATGPGLLAGVSGALVGGFLGSRKRYR</sequence>
<dbReference type="RefSeq" id="WP_004248678.1">
    <property type="nucleotide sequence ID" value="NZ_JARQZE010000002.1"/>
</dbReference>
<feature type="transmembrane region" description="Helical" evidence="1">
    <location>
        <begin position="94"/>
        <end position="119"/>
    </location>
</feature>
<keyword evidence="1" id="KW-0812">Transmembrane</keyword>
<feature type="transmembrane region" description="Helical" evidence="1">
    <location>
        <begin position="64"/>
        <end position="82"/>
    </location>
</feature>
<feature type="transmembrane region" description="Helical" evidence="1">
    <location>
        <begin position="7"/>
        <end position="27"/>
    </location>
</feature>
<name>A0ABW3WHU5_9RHOO</name>
<comment type="caution">
    <text evidence="2">The sequence shown here is derived from an EMBL/GenBank/DDBJ whole genome shotgun (WGS) entry which is preliminary data.</text>
</comment>
<keyword evidence="1" id="KW-1133">Transmembrane helix</keyword>
<accession>A0ABW3WHU5</accession>
<gene>
    <name evidence="2" type="ORF">ACFQ4M_13090</name>
</gene>
<evidence type="ECO:0000313" key="3">
    <source>
        <dbReference type="Proteomes" id="UP001597158"/>
    </source>
</evidence>
<evidence type="ECO:0000313" key="2">
    <source>
        <dbReference type="EMBL" id="MFD1264517.1"/>
    </source>
</evidence>
<proteinExistence type="predicted"/>
<evidence type="ECO:0000256" key="1">
    <source>
        <dbReference type="SAM" id="Phobius"/>
    </source>
</evidence>
<reference evidence="3" key="1">
    <citation type="journal article" date="2019" name="Int. J. Syst. Evol. Microbiol.">
        <title>The Global Catalogue of Microorganisms (GCM) 10K type strain sequencing project: providing services to taxonomists for standard genome sequencing and annotation.</title>
        <authorList>
            <consortium name="The Broad Institute Genomics Platform"/>
            <consortium name="The Broad Institute Genome Sequencing Center for Infectious Disease"/>
            <person name="Wu L."/>
            <person name="Ma J."/>
        </authorList>
    </citation>
    <scope>NUCLEOTIDE SEQUENCE [LARGE SCALE GENOMIC DNA]</scope>
    <source>
        <strain evidence="3">CCUG 48884</strain>
    </source>
</reference>
<protein>
    <submittedName>
        <fullName evidence="2">Uncharacterized protein</fullName>
    </submittedName>
</protein>